<keyword evidence="6" id="KW-0560">Oxidoreductase</keyword>
<dbReference type="InterPro" id="IPR050641">
    <property type="entry name" value="RIFMO-like"/>
</dbReference>
<name>A0ABV9EFW0_9ACTN</name>
<evidence type="ECO:0000313" key="6">
    <source>
        <dbReference type="EMBL" id="MFC4587683.1"/>
    </source>
</evidence>
<feature type="region of interest" description="Disordered" evidence="4">
    <location>
        <begin position="231"/>
        <end position="252"/>
    </location>
</feature>
<evidence type="ECO:0000313" key="7">
    <source>
        <dbReference type="Proteomes" id="UP001595891"/>
    </source>
</evidence>
<dbReference type="PANTHER" id="PTHR43004">
    <property type="entry name" value="TRK SYSTEM POTASSIUM UPTAKE PROTEIN"/>
    <property type="match status" value="1"/>
</dbReference>
<evidence type="ECO:0000256" key="1">
    <source>
        <dbReference type="ARBA" id="ARBA00001974"/>
    </source>
</evidence>
<dbReference type="InterPro" id="IPR036188">
    <property type="entry name" value="FAD/NAD-bd_sf"/>
</dbReference>
<evidence type="ECO:0000256" key="3">
    <source>
        <dbReference type="ARBA" id="ARBA00022827"/>
    </source>
</evidence>
<dbReference type="PRINTS" id="PR00420">
    <property type="entry name" value="RNGMNOXGNASE"/>
</dbReference>
<dbReference type="Pfam" id="PF01494">
    <property type="entry name" value="FAD_binding_3"/>
    <property type="match status" value="1"/>
</dbReference>
<feature type="compositionally biased region" description="Basic and acidic residues" evidence="4">
    <location>
        <begin position="232"/>
        <end position="247"/>
    </location>
</feature>
<dbReference type="InterPro" id="IPR002938">
    <property type="entry name" value="FAD-bd"/>
</dbReference>
<dbReference type="GO" id="GO:0004497">
    <property type="term" value="F:monooxygenase activity"/>
    <property type="evidence" value="ECO:0007669"/>
    <property type="project" value="UniProtKB-KW"/>
</dbReference>
<evidence type="ECO:0000259" key="5">
    <source>
        <dbReference type="Pfam" id="PF01494"/>
    </source>
</evidence>
<dbReference type="Gene3D" id="3.40.30.120">
    <property type="match status" value="1"/>
</dbReference>
<comment type="caution">
    <text evidence="6">The sequence shown here is derived from an EMBL/GenBank/DDBJ whole genome shotgun (WGS) entry which is preliminary data.</text>
</comment>
<dbReference type="SUPFAM" id="SSF51905">
    <property type="entry name" value="FAD/NAD(P)-binding domain"/>
    <property type="match status" value="1"/>
</dbReference>
<keyword evidence="6" id="KW-0503">Monooxygenase</keyword>
<keyword evidence="2" id="KW-0285">Flavoprotein</keyword>
<dbReference type="RefSeq" id="WP_262840430.1">
    <property type="nucleotide sequence ID" value="NZ_JANZYP010000001.1"/>
</dbReference>
<evidence type="ECO:0000256" key="2">
    <source>
        <dbReference type="ARBA" id="ARBA00022630"/>
    </source>
</evidence>
<gene>
    <name evidence="6" type="ORF">ACFO8L_16430</name>
</gene>
<dbReference type="EMBL" id="JBHSFN010000009">
    <property type="protein sequence ID" value="MFC4587683.1"/>
    <property type="molecule type" value="Genomic_DNA"/>
</dbReference>
<feature type="domain" description="FAD-binding" evidence="5">
    <location>
        <begin position="5"/>
        <end position="355"/>
    </location>
</feature>
<sequence length="508" mass="53674">MSEFETEVVIAGAGPTGLTLAYELALAGVATLVLERLPQRVEQVKGGTLQPRTAELLELRGLLAPLRARATVREPIGGHFAALPVALDCTPFATRHPYPIAVPQWEIEDVLEGLATARGARVLRGAPVTGVDLADGGQGVSVTTGGPVVRARYLVACDGGRSTVRKLLELPFPGRPGTYLAVLADIRLSSVSALVPERAGHISTLTREAGGYWTMLVPIGGDRYRFTYGHESQTDRAENTDRSDISRDTPVTPGEITDALTAVYGERTVLGSVDNSSRFTDATRQLEHYRHGPVLFAGDAAHIHPPLGGQGLNIGMQDAINLGWKLAATLQGRAPHGLLDTYHAERHPVGASVLHHTSAQRVLADPRPTPDVAALRDIFVDLVRLPDANRHLAGLMSGLSLRYDLGGGHPLVGRRVPDAELVTESGTIRLSALFGAGHAVLVDLAGIVPAGLRLPAGIDLVRAKCTEDLGAAALLLRPDGYPCWAGDDPAEARTTLPAAIAAHLAPLP</sequence>
<comment type="cofactor">
    <cofactor evidence="1">
        <name>FAD</name>
        <dbReference type="ChEBI" id="CHEBI:57692"/>
    </cofactor>
</comment>
<dbReference type="Pfam" id="PF21274">
    <property type="entry name" value="Rng_hyd_C"/>
    <property type="match status" value="1"/>
</dbReference>
<keyword evidence="3" id="KW-0274">FAD</keyword>
<evidence type="ECO:0000256" key="4">
    <source>
        <dbReference type="SAM" id="MobiDB-lite"/>
    </source>
</evidence>
<organism evidence="6 7">
    <name type="scientific">Sphaerisporangium corydalis</name>
    <dbReference type="NCBI Taxonomy" id="1441875"/>
    <lineage>
        <taxon>Bacteria</taxon>
        <taxon>Bacillati</taxon>
        <taxon>Actinomycetota</taxon>
        <taxon>Actinomycetes</taxon>
        <taxon>Streptosporangiales</taxon>
        <taxon>Streptosporangiaceae</taxon>
        <taxon>Sphaerisporangium</taxon>
    </lineage>
</organism>
<reference evidence="7" key="1">
    <citation type="journal article" date="2019" name="Int. J. Syst. Evol. Microbiol.">
        <title>The Global Catalogue of Microorganisms (GCM) 10K type strain sequencing project: providing services to taxonomists for standard genome sequencing and annotation.</title>
        <authorList>
            <consortium name="The Broad Institute Genomics Platform"/>
            <consortium name="The Broad Institute Genome Sequencing Center for Infectious Disease"/>
            <person name="Wu L."/>
            <person name="Ma J."/>
        </authorList>
    </citation>
    <scope>NUCLEOTIDE SEQUENCE [LARGE SCALE GENOMIC DNA]</scope>
    <source>
        <strain evidence="7">CCUG 49560</strain>
    </source>
</reference>
<keyword evidence="7" id="KW-1185">Reference proteome</keyword>
<accession>A0ABV9EFW0</accession>
<dbReference type="Proteomes" id="UP001595891">
    <property type="component" value="Unassembled WGS sequence"/>
</dbReference>
<dbReference type="Gene3D" id="3.30.70.2450">
    <property type="match status" value="1"/>
</dbReference>
<dbReference type="Gene3D" id="3.50.50.60">
    <property type="entry name" value="FAD/NAD(P)-binding domain"/>
    <property type="match status" value="1"/>
</dbReference>
<dbReference type="PANTHER" id="PTHR43004:SF19">
    <property type="entry name" value="BINDING MONOOXYGENASE, PUTATIVE (JCVI)-RELATED"/>
    <property type="match status" value="1"/>
</dbReference>
<proteinExistence type="predicted"/>
<protein>
    <submittedName>
        <fullName evidence="6">FAD-dependent monooxygenase</fullName>
    </submittedName>
</protein>